<evidence type="ECO:0000256" key="1">
    <source>
        <dbReference type="ARBA" id="ARBA00000274"/>
    </source>
</evidence>
<protein>
    <recommendedName>
        <fullName evidence="3">Cytokinin riboside 5'-monophosphate phosphoribohydrolase</fullName>
        <ecNumber evidence="3">3.2.2.n1</ecNumber>
    </recommendedName>
</protein>
<sequence length="185" mass="19963">MSRFCVYLGSREGRDPGFLAAARALGATLARRGHSLVYGGARVGMMGALADSVMAAGGEVTGVMPDHLVEREQAHHGLTRLIRVRNMHERKASMAAHSDAFIALPGGIGTLEELFEAWTWQYLGLHDKPIGVLDADGFYAPLLAFLDATVDHGFLDPRTRANLIDATSPEALIEALEARLDAARR</sequence>
<proteinExistence type="inferred from homology"/>
<evidence type="ECO:0000256" key="3">
    <source>
        <dbReference type="RuleBase" id="RU363015"/>
    </source>
</evidence>
<dbReference type="GO" id="GO:0008714">
    <property type="term" value="F:AMP nucleosidase activity"/>
    <property type="evidence" value="ECO:0007669"/>
    <property type="project" value="UniProtKB-EC"/>
</dbReference>
<dbReference type="EC" id="3.2.2.n1" evidence="3"/>
<dbReference type="EMBL" id="CP021435">
    <property type="protein sequence ID" value="ATJ84288.1"/>
    <property type="molecule type" value="Genomic_DNA"/>
</dbReference>
<dbReference type="RefSeq" id="WP_097790503.1">
    <property type="nucleotide sequence ID" value="NZ_BAAADT010000039.1"/>
</dbReference>
<evidence type="ECO:0000313" key="4">
    <source>
        <dbReference type="EMBL" id="ATJ84288.1"/>
    </source>
</evidence>
<keyword evidence="5" id="KW-1185">Reference proteome</keyword>
<dbReference type="PANTHER" id="PTHR31223:SF70">
    <property type="entry name" value="LOG FAMILY PROTEIN YJL055W"/>
    <property type="match status" value="1"/>
</dbReference>
<keyword evidence="3" id="KW-0203">Cytokinin biosynthesis</keyword>
<dbReference type="GO" id="GO:0009691">
    <property type="term" value="P:cytokinin biosynthetic process"/>
    <property type="evidence" value="ECO:0007669"/>
    <property type="project" value="UniProtKB-UniRule"/>
</dbReference>
<accession>A0A291PBQ0</accession>
<keyword evidence="3" id="KW-0378">Hydrolase</keyword>
<dbReference type="Gene3D" id="3.40.50.450">
    <property type="match status" value="1"/>
</dbReference>
<organism evidence="4 5">
    <name type="scientific">Halomonas beimenensis</name>
    <dbReference type="NCBI Taxonomy" id="475662"/>
    <lineage>
        <taxon>Bacteria</taxon>
        <taxon>Pseudomonadati</taxon>
        <taxon>Pseudomonadota</taxon>
        <taxon>Gammaproteobacteria</taxon>
        <taxon>Oceanospirillales</taxon>
        <taxon>Halomonadaceae</taxon>
        <taxon>Halomonas</taxon>
    </lineage>
</organism>
<dbReference type="GO" id="GO:0005829">
    <property type="term" value="C:cytosol"/>
    <property type="evidence" value="ECO:0007669"/>
    <property type="project" value="TreeGrafter"/>
</dbReference>
<dbReference type="InterPro" id="IPR031100">
    <property type="entry name" value="LOG_fam"/>
</dbReference>
<gene>
    <name evidence="4" type="ORF">BEI_3301</name>
</gene>
<dbReference type="InterPro" id="IPR005269">
    <property type="entry name" value="LOG"/>
</dbReference>
<dbReference type="Proteomes" id="UP000219993">
    <property type="component" value="Chromosome"/>
</dbReference>
<dbReference type="NCBIfam" id="TIGR00730">
    <property type="entry name" value="Rossman fold protein, TIGR00730 family"/>
    <property type="match status" value="1"/>
</dbReference>
<dbReference type="SUPFAM" id="SSF102405">
    <property type="entry name" value="MCP/YpsA-like"/>
    <property type="match status" value="1"/>
</dbReference>
<dbReference type="KEGG" id="hbe:BEI_3301"/>
<dbReference type="PANTHER" id="PTHR31223">
    <property type="entry name" value="LOG FAMILY PROTEIN YJL055W"/>
    <property type="match status" value="1"/>
</dbReference>
<comment type="similarity">
    <text evidence="2 3">Belongs to the LOG family.</text>
</comment>
<dbReference type="OrthoDB" id="9801098at2"/>
<reference evidence="4 5" key="1">
    <citation type="journal article" date="2017" name="Sci. Rep.">
        <title>Revealing the Saline Adaptation Strategies of the Halophilic Bacterium Halomonas beimenensis through High-throughput Omics and Transposon Mutagenesis Approaches.</title>
        <authorList>
            <person name="Chen Y.H."/>
            <person name="Lin S.S."/>
            <person name="Shyu Y.T."/>
        </authorList>
    </citation>
    <scope>NUCLEOTIDE SEQUENCE [LARGE SCALE GENOMIC DNA]</scope>
    <source>
        <strain evidence="4 5">NTU-111</strain>
    </source>
</reference>
<dbReference type="Pfam" id="PF03641">
    <property type="entry name" value="Lysine_decarbox"/>
    <property type="match status" value="1"/>
</dbReference>
<evidence type="ECO:0000256" key="2">
    <source>
        <dbReference type="ARBA" id="ARBA00006763"/>
    </source>
</evidence>
<comment type="catalytic activity">
    <reaction evidence="1">
        <text>AMP + H2O = D-ribose 5-phosphate + adenine</text>
        <dbReference type="Rhea" id="RHEA:20129"/>
        <dbReference type="ChEBI" id="CHEBI:15377"/>
        <dbReference type="ChEBI" id="CHEBI:16708"/>
        <dbReference type="ChEBI" id="CHEBI:78346"/>
        <dbReference type="ChEBI" id="CHEBI:456215"/>
        <dbReference type="EC" id="3.2.2.4"/>
    </reaction>
</comment>
<dbReference type="AlphaFoldDB" id="A0A291PBQ0"/>
<evidence type="ECO:0000313" key="5">
    <source>
        <dbReference type="Proteomes" id="UP000219993"/>
    </source>
</evidence>
<name>A0A291PBQ0_9GAMM</name>